<evidence type="ECO:0000313" key="12">
    <source>
        <dbReference type="EMBL" id="NEV60677.1"/>
    </source>
</evidence>
<keyword evidence="7" id="KW-0997">Cell inner membrane</keyword>
<evidence type="ECO:0000256" key="8">
    <source>
        <dbReference type="SAM" id="MobiDB-lite"/>
    </source>
</evidence>
<dbReference type="GO" id="GO:0005886">
    <property type="term" value="C:plasma membrane"/>
    <property type="evidence" value="ECO:0007669"/>
    <property type="project" value="UniProtKB-SubCell"/>
</dbReference>
<dbReference type="InterPro" id="IPR010920">
    <property type="entry name" value="LSM_dom_sf"/>
</dbReference>
<keyword evidence="5 7" id="KW-1133">Transmembrane helix</keyword>
<comment type="function">
    <text evidence="7">Mechanosensitive channel that participates in the regulation of osmotic pressure changes within the cell, opening in response to stretch forces in the membrane lipid bilayer, without the need for other proteins. Contributes to normal resistance to hypoosmotic shock. Forms an ion channel of 1.0 nanosiemens conductance with a slight preference for anions.</text>
</comment>
<dbReference type="PANTHER" id="PTHR30221">
    <property type="entry name" value="SMALL-CONDUCTANCE MECHANOSENSITIVE CHANNEL"/>
    <property type="match status" value="1"/>
</dbReference>
<dbReference type="Proteomes" id="UP000483379">
    <property type="component" value="Unassembled WGS sequence"/>
</dbReference>
<keyword evidence="7" id="KW-0406">Ion transport</keyword>
<name>A0A6M0JWJ6_9GAMM</name>
<dbReference type="InterPro" id="IPR045275">
    <property type="entry name" value="MscS_archaea/bacteria_type"/>
</dbReference>
<feature type="region of interest" description="Disordered" evidence="8">
    <location>
        <begin position="523"/>
        <end position="557"/>
    </location>
</feature>
<gene>
    <name evidence="12" type="ORF">G3446_02005</name>
</gene>
<evidence type="ECO:0000256" key="4">
    <source>
        <dbReference type="ARBA" id="ARBA00022692"/>
    </source>
</evidence>
<evidence type="ECO:0000256" key="7">
    <source>
        <dbReference type="RuleBase" id="RU369025"/>
    </source>
</evidence>
<dbReference type="GO" id="GO:0008381">
    <property type="term" value="F:mechanosensitive monoatomic ion channel activity"/>
    <property type="evidence" value="ECO:0007669"/>
    <property type="project" value="InterPro"/>
</dbReference>
<dbReference type="AlphaFoldDB" id="A0A6M0JWJ6"/>
<dbReference type="InterPro" id="IPR049278">
    <property type="entry name" value="MS_channel_C"/>
</dbReference>
<dbReference type="InterPro" id="IPR006685">
    <property type="entry name" value="MscS_channel_2nd"/>
</dbReference>
<dbReference type="SUPFAM" id="SSF50182">
    <property type="entry name" value="Sm-like ribonucleoproteins"/>
    <property type="match status" value="1"/>
</dbReference>
<evidence type="ECO:0000256" key="6">
    <source>
        <dbReference type="ARBA" id="ARBA00023136"/>
    </source>
</evidence>
<proteinExistence type="inferred from homology"/>
<feature type="region of interest" description="Disordered" evidence="8">
    <location>
        <begin position="31"/>
        <end position="73"/>
    </location>
</feature>
<evidence type="ECO:0000256" key="3">
    <source>
        <dbReference type="ARBA" id="ARBA00022475"/>
    </source>
</evidence>
<organism evidence="12 13">
    <name type="scientific">Thiorhodococcus minor</name>
    <dbReference type="NCBI Taxonomy" id="57489"/>
    <lineage>
        <taxon>Bacteria</taxon>
        <taxon>Pseudomonadati</taxon>
        <taxon>Pseudomonadota</taxon>
        <taxon>Gammaproteobacteria</taxon>
        <taxon>Chromatiales</taxon>
        <taxon>Chromatiaceae</taxon>
        <taxon>Thiorhodococcus</taxon>
    </lineage>
</organism>
<dbReference type="SUPFAM" id="SSF82861">
    <property type="entry name" value="Mechanosensitive channel protein MscS (YggB), transmembrane region"/>
    <property type="match status" value="1"/>
</dbReference>
<comment type="caution">
    <text evidence="12">The sequence shown here is derived from an EMBL/GenBank/DDBJ whole genome shotgun (WGS) entry which is preliminary data.</text>
</comment>
<dbReference type="InterPro" id="IPR011066">
    <property type="entry name" value="MscS_channel_C_sf"/>
</dbReference>
<reference evidence="12 13" key="1">
    <citation type="submission" date="2020-02" db="EMBL/GenBank/DDBJ databases">
        <title>Genome sequences of Thiorhodococcus mannitoliphagus and Thiorhodococcus minor, purple sulfur photosynthetic bacteria in the gammaproteobacterial family, Chromatiaceae.</title>
        <authorList>
            <person name="Aviles F.A."/>
            <person name="Meyer T.E."/>
            <person name="Kyndt J.A."/>
        </authorList>
    </citation>
    <scope>NUCLEOTIDE SEQUENCE [LARGE SCALE GENOMIC DNA]</scope>
    <source>
        <strain evidence="12 13">DSM 11518</strain>
    </source>
</reference>
<feature type="domain" description="Mechanosensitive ion channel transmembrane helices 2/3" evidence="11">
    <location>
        <begin position="314"/>
        <end position="350"/>
    </location>
</feature>
<dbReference type="Gene3D" id="2.30.30.60">
    <property type="match status" value="1"/>
</dbReference>
<dbReference type="Pfam" id="PF00924">
    <property type="entry name" value="MS_channel_2nd"/>
    <property type="match status" value="1"/>
</dbReference>
<comment type="similarity">
    <text evidence="2 7">Belongs to the MscS (TC 1.A.23) family.</text>
</comment>
<comment type="caution">
    <text evidence="7">Lacks conserved residue(s) required for the propagation of feature annotation.</text>
</comment>
<evidence type="ECO:0000313" key="13">
    <source>
        <dbReference type="Proteomes" id="UP000483379"/>
    </source>
</evidence>
<dbReference type="InterPro" id="IPR011014">
    <property type="entry name" value="MscS_channel_TM-2"/>
</dbReference>
<evidence type="ECO:0000259" key="11">
    <source>
        <dbReference type="Pfam" id="PF21088"/>
    </source>
</evidence>
<protein>
    <recommendedName>
        <fullName evidence="7">Small-conductance mechanosensitive channel</fullName>
    </recommendedName>
</protein>
<evidence type="ECO:0000256" key="2">
    <source>
        <dbReference type="ARBA" id="ARBA00008017"/>
    </source>
</evidence>
<evidence type="ECO:0000256" key="1">
    <source>
        <dbReference type="ARBA" id="ARBA00004651"/>
    </source>
</evidence>
<feature type="compositionally biased region" description="Acidic residues" evidence="8">
    <location>
        <begin position="547"/>
        <end position="557"/>
    </location>
</feature>
<keyword evidence="6 7" id="KW-0472">Membrane</keyword>
<feature type="transmembrane region" description="Helical" evidence="7">
    <location>
        <begin position="264"/>
        <end position="281"/>
    </location>
</feature>
<dbReference type="SUPFAM" id="SSF82689">
    <property type="entry name" value="Mechanosensitive channel protein MscS (YggB), C-terminal domain"/>
    <property type="match status" value="1"/>
</dbReference>
<dbReference type="Gene3D" id="1.10.287.1260">
    <property type="match status" value="1"/>
</dbReference>
<keyword evidence="4 7" id="KW-0812">Transmembrane</keyword>
<dbReference type="Pfam" id="PF21082">
    <property type="entry name" value="MS_channel_3rd"/>
    <property type="match status" value="1"/>
</dbReference>
<comment type="subunit">
    <text evidence="7">Homoheptamer.</text>
</comment>
<feature type="domain" description="Mechanosensitive ion channel MscS" evidence="9">
    <location>
        <begin position="351"/>
        <end position="417"/>
    </location>
</feature>
<dbReference type="Pfam" id="PF21088">
    <property type="entry name" value="MS_channel_1st"/>
    <property type="match status" value="1"/>
</dbReference>
<keyword evidence="7" id="KW-0407">Ion channel</keyword>
<evidence type="ECO:0000256" key="5">
    <source>
        <dbReference type="ARBA" id="ARBA00022989"/>
    </source>
</evidence>
<sequence length="557" mass="59522">MRQNKEIKAAEVIQTQAEAAQAELSEVREKAQAAKASGDSAQIQEAEEAAKAAQAKVDQLGESVDAAAAAAEKSAEAKRLLGADAEVSLDAVSTAAEEAGAALDRVKKVAAEVDPEDEASVEKAATEAKQATVEAQRAAAEAESSASKAVAAIADGVVDGQEMEAADSAMEAAQDVRRDEKARLLERLNALREDRTVIIDHLKAALDELESKTDKDDSETLAKIQDYRLYIRSVSGIRVDVKDTTSAWVAVKGWLTSDEGGLRWAMNLGMFVGILFLAWFLSKMLSRATHRALRVIGNASQLLEDFLVSSVRWVVMAVGLIMALAALEVSIGPLLAIVGAAGFVIAFALQDSLSNFASGLMILFFRPFDVGDIVDAGGVSGKVTALNLVSTTIKTFDNKNMLVPNNKVWNDVITNATAARTRRVDMEFGIGYSDDMDRAQAILEELVAAHPKVLRDPEPTIRLSALGDSAVSFICRPWASTADYWDVYWDITKAVKQRFDAEGINIPFPQRDVHLYIQEGASGGGAQDKLGRIAAPGATGSSRSIPAEDDGEDRAEG</sequence>
<keyword evidence="7" id="KW-0813">Transport</keyword>
<dbReference type="InterPro" id="IPR049142">
    <property type="entry name" value="MS_channel_1st"/>
</dbReference>
<evidence type="ECO:0000259" key="9">
    <source>
        <dbReference type="Pfam" id="PF00924"/>
    </source>
</evidence>
<keyword evidence="3" id="KW-1003">Cell membrane</keyword>
<dbReference type="EMBL" id="JAAIJQ010000004">
    <property type="protein sequence ID" value="NEV60677.1"/>
    <property type="molecule type" value="Genomic_DNA"/>
</dbReference>
<dbReference type="Gene3D" id="3.30.70.100">
    <property type="match status" value="1"/>
</dbReference>
<accession>A0A6M0JWJ6</accession>
<comment type="subcellular location">
    <subcellularLocation>
        <location evidence="7">Cell inner membrane</location>
        <topology evidence="7">Multi-pass membrane protein</topology>
    </subcellularLocation>
    <subcellularLocation>
        <location evidence="1">Cell membrane</location>
        <topology evidence="1">Multi-pass membrane protein</topology>
    </subcellularLocation>
</comment>
<dbReference type="PANTHER" id="PTHR30221:SF1">
    <property type="entry name" value="SMALL-CONDUCTANCE MECHANOSENSITIVE CHANNEL"/>
    <property type="match status" value="1"/>
</dbReference>
<feature type="domain" description="Mechanosensitive ion channel MscS C-terminal" evidence="10">
    <location>
        <begin position="424"/>
        <end position="506"/>
    </location>
</feature>
<feature type="transmembrane region" description="Helical" evidence="7">
    <location>
        <begin position="302"/>
        <end position="325"/>
    </location>
</feature>
<keyword evidence="13" id="KW-1185">Reference proteome</keyword>
<dbReference type="InterPro" id="IPR023408">
    <property type="entry name" value="MscS_beta-dom_sf"/>
</dbReference>
<evidence type="ECO:0000259" key="10">
    <source>
        <dbReference type="Pfam" id="PF21082"/>
    </source>
</evidence>